<sequence length="64" mass="6989">MSSPAAKDRATGNEQTVSNESILKIAKEIAVKFIEVGRITPASFDRDFKNIHTTIEAAVGKEQQ</sequence>
<dbReference type="Proteomes" id="UP000184603">
    <property type="component" value="Unassembled WGS sequence"/>
</dbReference>
<gene>
    <name evidence="1" type="ORF">SAMN02745220_01661</name>
</gene>
<dbReference type="OrthoDB" id="9801073at2"/>
<dbReference type="RefSeq" id="WP_073612977.1">
    <property type="nucleotide sequence ID" value="NZ_FRFE01000006.1"/>
</dbReference>
<dbReference type="EMBL" id="FRFE01000006">
    <property type="protein sequence ID" value="SHO46841.1"/>
    <property type="molecule type" value="Genomic_DNA"/>
</dbReference>
<dbReference type="AlphaFoldDB" id="A0A1M7Y3U0"/>
<evidence type="ECO:0008006" key="3">
    <source>
        <dbReference type="Google" id="ProtNLM"/>
    </source>
</evidence>
<proteinExistence type="predicted"/>
<name>A0A1M7Y3U0_9BACT</name>
<accession>A0A1M7Y3U0</accession>
<reference evidence="1 2" key="1">
    <citation type="submission" date="2016-12" db="EMBL/GenBank/DDBJ databases">
        <authorList>
            <person name="Song W.-J."/>
            <person name="Kurnit D.M."/>
        </authorList>
    </citation>
    <scope>NUCLEOTIDE SEQUENCE [LARGE SCALE GENOMIC DNA]</scope>
    <source>
        <strain evidence="1 2">DSM 18488</strain>
    </source>
</reference>
<evidence type="ECO:0000313" key="1">
    <source>
        <dbReference type="EMBL" id="SHO46841.1"/>
    </source>
</evidence>
<keyword evidence="2" id="KW-1185">Reference proteome</keyword>
<evidence type="ECO:0000313" key="2">
    <source>
        <dbReference type="Proteomes" id="UP000184603"/>
    </source>
</evidence>
<protein>
    <recommendedName>
        <fullName evidence="3">Conjugal transfer protein TraB</fullName>
    </recommendedName>
</protein>
<organism evidence="1 2">
    <name type="scientific">Desulfopila aestuarii DSM 18488</name>
    <dbReference type="NCBI Taxonomy" id="1121416"/>
    <lineage>
        <taxon>Bacteria</taxon>
        <taxon>Pseudomonadati</taxon>
        <taxon>Thermodesulfobacteriota</taxon>
        <taxon>Desulfobulbia</taxon>
        <taxon>Desulfobulbales</taxon>
        <taxon>Desulfocapsaceae</taxon>
        <taxon>Desulfopila</taxon>
    </lineage>
</organism>